<evidence type="ECO:0000256" key="1">
    <source>
        <dbReference type="SAM" id="MobiDB-lite"/>
    </source>
</evidence>
<proteinExistence type="predicted"/>
<feature type="region of interest" description="Disordered" evidence="1">
    <location>
        <begin position="39"/>
        <end position="65"/>
    </location>
</feature>
<evidence type="ECO:0000313" key="2">
    <source>
        <dbReference type="EMBL" id="CAB4814541.1"/>
    </source>
</evidence>
<protein>
    <submittedName>
        <fullName evidence="2">Unannotated protein</fullName>
    </submittedName>
</protein>
<gene>
    <name evidence="2" type="ORF">UFOPK3099_00970</name>
</gene>
<dbReference type="EMBL" id="CAFAAV010000057">
    <property type="protein sequence ID" value="CAB4814541.1"/>
    <property type="molecule type" value="Genomic_DNA"/>
</dbReference>
<sequence>MDRAARFPAGAGSGQTSVRSCSPIGQLASAGLGLVIERPAGPAAGDRQQAHHGAAGVADGHGEQSEEAELVAVLQELAGNHPTGGILPQEVDSLYSAITECLEFVVIQ</sequence>
<reference evidence="2" key="1">
    <citation type="submission" date="2020-05" db="EMBL/GenBank/DDBJ databases">
        <authorList>
            <person name="Chiriac C."/>
            <person name="Salcher M."/>
            <person name="Ghai R."/>
            <person name="Kavagutti S V."/>
        </authorList>
    </citation>
    <scope>NUCLEOTIDE SEQUENCE</scope>
</reference>
<accession>A0A6J6YYJ9</accession>
<organism evidence="2">
    <name type="scientific">freshwater metagenome</name>
    <dbReference type="NCBI Taxonomy" id="449393"/>
    <lineage>
        <taxon>unclassified sequences</taxon>
        <taxon>metagenomes</taxon>
        <taxon>ecological metagenomes</taxon>
    </lineage>
</organism>
<dbReference type="AlphaFoldDB" id="A0A6J6YYJ9"/>
<name>A0A6J6YYJ9_9ZZZZ</name>